<dbReference type="PANTHER" id="PTHR35043:SF7">
    <property type="entry name" value="TRANSCRIPTION FACTOR DOMAIN-CONTAINING PROTEIN"/>
    <property type="match status" value="1"/>
</dbReference>
<protein>
    <submittedName>
        <fullName evidence="2">Uncharacterized protein</fullName>
    </submittedName>
</protein>
<name>A0A8H7XS95_PSICU</name>
<proteinExistence type="predicted"/>
<dbReference type="PANTHER" id="PTHR35043">
    <property type="entry name" value="TRANSCRIPTION FACTOR DOMAIN-CONTAINING PROTEIN"/>
    <property type="match status" value="1"/>
</dbReference>
<feature type="transmembrane region" description="Helical" evidence="1">
    <location>
        <begin position="444"/>
        <end position="470"/>
    </location>
</feature>
<feature type="transmembrane region" description="Helical" evidence="1">
    <location>
        <begin position="318"/>
        <end position="339"/>
    </location>
</feature>
<keyword evidence="1" id="KW-0472">Membrane</keyword>
<feature type="transmembrane region" description="Helical" evidence="1">
    <location>
        <begin position="403"/>
        <end position="424"/>
    </location>
</feature>
<feature type="transmembrane region" description="Helical" evidence="1">
    <location>
        <begin position="93"/>
        <end position="111"/>
    </location>
</feature>
<dbReference type="AlphaFoldDB" id="A0A8H7XS95"/>
<feature type="transmembrane region" description="Helical" evidence="1">
    <location>
        <begin position="184"/>
        <end position="201"/>
    </location>
</feature>
<keyword evidence="1" id="KW-0812">Transmembrane</keyword>
<comment type="caution">
    <text evidence="2">The sequence shown here is derived from an EMBL/GenBank/DDBJ whole genome shotgun (WGS) entry which is preliminary data.</text>
</comment>
<feature type="transmembrane region" description="Helical" evidence="1">
    <location>
        <begin position="369"/>
        <end position="391"/>
    </location>
</feature>
<sequence>MNDTLIEAISFDSTAVPTRSLWNIITSCLATLIACTWVAIHPNIPAANEGSIRVLSRRLAIVFFMLLTPELVIYWATRQFFGAYEIARRHKSKGWTMTHGFFLIMGGFALYDNGTFVRILEEEELETLEKEGKVKWPKITADDINDKSKGDFFSKGVVIMQSTWFIIQCIMRVCRQLTLTKLEVGTLAYAPLTMLIYALWWRKPLGVGRPVPVYLKRTPHTLHKRNTTPLYTPPLPTIPESEPWVPGDSFQLPRTTDQYRPMFANHGGFYNTQSSALNYSIPFLKCIFIYLKEQFGDILSLPIQKLSRCWKSRRERHGLIVSVVSMFIYQPLAKFLGFFDEMVNLTYFKGANRVPTFYSPKIEEYSSVIASYIMVLVGTVFGVIHCTAWTFEYPTIMEMWSWRICSLVIFNVPVVVLISGRASMKVDNLATLSFASFFEFTSKSLIFCLFLLSVVVYISARVILVVLIFISLRELPTSAFVDIDWVSYFPHV</sequence>
<organism evidence="2">
    <name type="scientific">Psilocybe cubensis</name>
    <name type="common">Psychedelic mushroom</name>
    <name type="synonym">Stropharia cubensis</name>
    <dbReference type="NCBI Taxonomy" id="181762"/>
    <lineage>
        <taxon>Eukaryota</taxon>
        <taxon>Fungi</taxon>
        <taxon>Dikarya</taxon>
        <taxon>Basidiomycota</taxon>
        <taxon>Agaricomycotina</taxon>
        <taxon>Agaricomycetes</taxon>
        <taxon>Agaricomycetidae</taxon>
        <taxon>Agaricales</taxon>
        <taxon>Agaricineae</taxon>
        <taxon>Strophariaceae</taxon>
        <taxon>Psilocybe</taxon>
    </lineage>
</organism>
<feature type="transmembrane region" description="Helical" evidence="1">
    <location>
        <begin position="21"/>
        <end position="40"/>
    </location>
</feature>
<evidence type="ECO:0000256" key="1">
    <source>
        <dbReference type="SAM" id="Phobius"/>
    </source>
</evidence>
<keyword evidence="1" id="KW-1133">Transmembrane helix</keyword>
<accession>A0A8H7XS95</accession>
<evidence type="ECO:0000313" key="2">
    <source>
        <dbReference type="EMBL" id="KAG5164889.1"/>
    </source>
</evidence>
<reference evidence="2" key="1">
    <citation type="submission" date="2021-02" db="EMBL/GenBank/DDBJ databases">
        <title>Psilocybe cubensis genome.</title>
        <authorList>
            <person name="Mckernan K.J."/>
            <person name="Crawford S."/>
            <person name="Trippe A."/>
            <person name="Kane L.T."/>
            <person name="Mclaughlin S."/>
        </authorList>
    </citation>
    <scope>NUCLEOTIDE SEQUENCE [LARGE SCALE GENOMIC DNA]</scope>
    <source>
        <strain evidence="2">MGC-MH-2018</strain>
    </source>
</reference>
<gene>
    <name evidence="2" type="ORF">JR316_010535</name>
</gene>
<feature type="transmembrane region" description="Helical" evidence="1">
    <location>
        <begin position="60"/>
        <end position="81"/>
    </location>
</feature>
<dbReference type="EMBL" id="JAFIQS010000011">
    <property type="protein sequence ID" value="KAG5164889.1"/>
    <property type="molecule type" value="Genomic_DNA"/>
</dbReference>